<proteinExistence type="predicted"/>
<comment type="caution">
    <text evidence="2">The sequence shown here is derived from an EMBL/GenBank/DDBJ whole genome shotgun (WGS) entry which is preliminary data.</text>
</comment>
<evidence type="ECO:0000256" key="1">
    <source>
        <dbReference type="SAM" id="MobiDB-lite"/>
    </source>
</evidence>
<dbReference type="AlphaFoldDB" id="A0AAV4QU18"/>
<dbReference type="Proteomes" id="UP001054837">
    <property type="component" value="Unassembled WGS sequence"/>
</dbReference>
<name>A0AAV4QU18_9ARAC</name>
<reference evidence="2 3" key="1">
    <citation type="submission" date="2021-06" db="EMBL/GenBank/DDBJ databases">
        <title>Caerostris darwini draft genome.</title>
        <authorList>
            <person name="Kono N."/>
            <person name="Arakawa K."/>
        </authorList>
    </citation>
    <scope>NUCLEOTIDE SEQUENCE [LARGE SCALE GENOMIC DNA]</scope>
</reference>
<feature type="region of interest" description="Disordered" evidence="1">
    <location>
        <begin position="1"/>
        <end position="29"/>
    </location>
</feature>
<gene>
    <name evidence="2" type="ORF">CDAR_3321</name>
</gene>
<dbReference type="EMBL" id="BPLQ01005151">
    <property type="protein sequence ID" value="GIY12960.1"/>
    <property type="molecule type" value="Genomic_DNA"/>
</dbReference>
<organism evidence="2 3">
    <name type="scientific">Caerostris darwini</name>
    <dbReference type="NCBI Taxonomy" id="1538125"/>
    <lineage>
        <taxon>Eukaryota</taxon>
        <taxon>Metazoa</taxon>
        <taxon>Ecdysozoa</taxon>
        <taxon>Arthropoda</taxon>
        <taxon>Chelicerata</taxon>
        <taxon>Arachnida</taxon>
        <taxon>Araneae</taxon>
        <taxon>Araneomorphae</taxon>
        <taxon>Entelegynae</taxon>
        <taxon>Araneoidea</taxon>
        <taxon>Araneidae</taxon>
        <taxon>Caerostris</taxon>
    </lineage>
</organism>
<accession>A0AAV4QU18</accession>
<sequence>MEQSKNTNLPSEEYLSGSPVKGNSSSEEPYEIDILPALLDYGETSDISDIESYEDVEIHKNKQVVETIHSVSKMKHSTQFVPGNKKQSDMFSFKNKNENYSPPGNNSDIQEGTPLENDNYITPYTTKEINFADVKSDSNHIKTINSISHHKSKVNVQVSSGIDHHLHVSKSCVKKQKLNNSRSISCCVKDNINPSERNIFSKESSESDTYSYKRKIIPGPLKNNPTSVNLMRSLNQPKEDIAFLRNVEELLYKIKKLYNEVVSKCFLFAKNMKFLSGVKQ</sequence>
<keyword evidence="3" id="KW-1185">Reference proteome</keyword>
<evidence type="ECO:0000313" key="3">
    <source>
        <dbReference type="Proteomes" id="UP001054837"/>
    </source>
</evidence>
<evidence type="ECO:0000313" key="2">
    <source>
        <dbReference type="EMBL" id="GIY12960.1"/>
    </source>
</evidence>
<protein>
    <submittedName>
        <fullName evidence="2">Uncharacterized protein</fullName>
    </submittedName>
</protein>
<feature type="compositionally biased region" description="Polar residues" evidence="1">
    <location>
        <begin position="1"/>
        <end position="10"/>
    </location>
</feature>